<evidence type="ECO:0000313" key="2">
    <source>
        <dbReference type="EMBL" id="MSC32159.1"/>
    </source>
</evidence>
<dbReference type="EMBL" id="WKPJ01000004">
    <property type="protein sequence ID" value="MSA88612.1"/>
    <property type="molecule type" value="Genomic_DNA"/>
</dbReference>
<evidence type="ECO:0000313" key="1">
    <source>
        <dbReference type="EMBL" id="MSA88612.1"/>
    </source>
</evidence>
<evidence type="ECO:0000313" key="3">
    <source>
        <dbReference type="Proteomes" id="UP000433575"/>
    </source>
</evidence>
<dbReference type="AlphaFoldDB" id="A0A6N7S4K2"/>
<dbReference type="EMBL" id="WKPI01000003">
    <property type="protein sequence ID" value="MSC32159.1"/>
    <property type="molecule type" value="Genomic_DNA"/>
</dbReference>
<proteinExistence type="predicted"/>
<dbReference type="Proteomes" id="UP000433575">
    <property type="component" value="Unassembled WGS sequence"/>
</dbReference>
<reference evidence="3 4" key="1">
    <citation type="journal article" date="2019" name="Nat. Med.">
        <title>A library of human gut bacterial isolates paired with longitudinal multiomics data enables mechanistic microbiome research.</title>
        <authorList>
            <person name="Poyet M."/>
            <person name="Groussin M."/>
            <person name="Gibbons S.M."/>
            <person name="Avila-Pacheco J."/>
            <person name="Jiang X."/>
            <person name="Kearney S.M."/>
            <person name="Perrotta A.R."/>
            <person name="Berdy B."/>
            <person name="Zhao S."/>
            <person name="Lieberman T.D."/>
            <person name="Swanson P.K."/>
            <person name="Smith M."/>
            <person name="Roesemann S."/>
            <person name="Alexander J.E."/>
            <person name="Rich S.A."/>
            <person name="Livny J."/>
            <person name="Vlamakis H."/>
            <person name="Clish C."/>
            <person name="Bullock K."/>
            <person name="Deik A."/>
            <person name="Scott J."/>
            <person name="Pierce K.A."/>
            <person name="Xavier R.J."/>
            <person name="Alm E.J."/>
        </authorList>
    </citation>
    <scope>NUCLEOTIDE SEQUENCE [LARGE SCALE GENOMIC DNA]</scope>
    <source>
        <strain evidence="1 3">BIOML-A4</strain>
        <strain evidence="2 4">BIOML-A5</strain>
    </source>
</reference>
<name>A0A6N7S4K2_9FIRM</name>
<comment type="caution">
    <text evidence="1">The sequence shown here is derived from an EMBL/GenBank/DDBJ whole genome shotgun (WGS) entry which is preliminary data.</text>
</comment>
<protein>
    <submittedName>
        <fullName evidence="1">Uncharacterized protein</fullName>
    </submittedName>
</protein>
<dbReference type="RefSeq" id="WP_154238125.1">
    <property type="nucleotide sequence ID" value="NZ_CALJPI010000298.1"/>
</dbReference>
<keyword evidence="4" id="KW-1185">Reference proteome</keyword>
<dbReference type="Proteomes" id="UP000480929">
    <property type="component" value="Unassembled WGS sequence"/>
</dbReference>
<evidence type="ECO:0000313" key="4">
    <source>
        <dbReference type="Proteomes" id="UP000480929"/>
    </source>
</evidence>
<sequence length="172" mass="19078">MITVINLSSNEVEGKALVGNSGPIHSYNYSNFSISPFSTDYDVFNSYVLYQTLSEVYIDPGTQATIGAIAGIIATAWGGEVAGFVADNCASIAVDIYNNNNLYNVYGRLYYSYNRYCTLLAKRKLQAYRNSSYTTTSGDPVYLRYTWESTPWDYATAPSACRDLANGNYPYP</sequence>
<accession>A0A6N7S4K2</accession>
<gene>
    <name evidence="2" type="ORF">GKD88_03395</name>
    <name evidence="1" type="ORF">GKE08_04665</name>
</gene>
<organism evidence="1 3">
    <name type="scientific">Holdemania massiliensis</name>
    <dbReference type="NCBI Taxonomy" id="1468449"/>
    <lineage>
        <taxon>Bacteria</taxon>
        <taxon>Bacillati</taxon>
        <taxon>Bacillota</taxon>
        <taxon>Erysipelotrichia</taxon>
        <taxon>Erysipelotrichales</taxon>
        <taxon>Erysipelotrichaceae</taxon>
        <taxon>Holdemania</taxon>
    </lineage>
</organism>